<keyword evidence="3" id="KW-1185">Reference proteome</keyword>
<evidence type="ECO:0000259" key="1">
    <source>
        <dbReference type="Pfam" id="PF01593"/>
    </source>
</evidence>
<name>A0A074L282_9BACT</name>
<dbReference type="Pfam" id="PF01593">
    <property type="entry name" value="Amino_oxidase"/>
    <property type="match status" value="1"/>
</dbReference>
<feature type="domain" description="Amine oxidase" evidence="1">
    <location>
        <begin position="13"/>
        <end position="414"/>
    </location>
</feature>
<dbReference type="AlphaFoldDB" id="A0A074L282"/>
<dbReference type="SUPFAM" id="SSF51905">
    <property type="entry name" value="FAD/NAD(P)-binding domain"/>
    <property type="match status" value="1"/>
</dbReference>
<dbReference type="eggNOG" id="COG1232">
    <property type="taxonomic scope" value="Bacteria"/>
</dbReference>
<comment type="caution">
    <text evidence="2">The sequence shown here is derived from an EMBL/GenBank/DDBJ whole genome shotgun (WGS) entry which is preliminary data.</text>
</comment>
<gene>
    <name evidence="2" type="ORF">EL17_07440</name>
</gene>
<evidence type="ECO:0000313" key="3">
    <source>
        <dbReference type="Proteomes" id="UP000027821"/>
    </source>
</evidence>
<proteinExistence type="predicted"/>
<dbReference type="Proteomes" id="UP000027821">
    <property type="component" value="Unassembled WGS sequence"/>
</dbReference>
<accession>A0A074L282</accession>
<evidence type="ECO:0000313" key="2">
    <source>
        <dbReference type="EMBL" id="KEO73978.1"/>
    </source>
</evidence>
<dbReference type="GO" id="GO:0016491">
    <property type="term" value="F:oxidoreductase activity"/>
    <property type="evidence" value="ECO:0007669"/>
    <property type="project" value="InterPro"/>
</dbReference>
<dbReference type="InterPro" id="IPR002937">
    <property type="entry name" value="Amino_oxidase"/>
</dbReference>
<reference evidence="2 3" key="1">
    <citation type="submission" date="2014-04" db="EMBL/GenBank/DDBJ databases">
        <title>Characterization and application of a salt tolerant electro-active bacterium.</title>
        <authorList>
            <person name="Yang L."/>
            <person name="Wei S."/>
            <person name="Tay Q.X.M."/>
        </authorList>
    </citation>
    <scope>NUCLEOTIDE SEQUENCE [LARGE SCALE GENOMIC DNA]</scope>
    <source>
        <strain evidence="2 3">LY1</strain>
    </source>
</reference>
<dbReference type="RefSeq" id="WP_051719891.1">
    <property type="nucleotide sequence ID" value="NZ_JMIH01000016.1"/>
</dbReference>
<dbReference type="EMBL" id="JMIH01000016">
    <property type="protein sequence ID" value="KEO73978.1"/>
    <property type="molecule type" value="Genomic_DNA"/>
</dbReference>
<sequence>MNDKKVYIIGAGISGLVAAYELEAVGYRPVILEASSSIGGRLKTDVKDGYLLDRGFQIFLTGYREAKKYLNYDTLNLKYFDGDMVILRTDGTIHVTDPLKNPAGIISMAFSKVGNIKDKIKLLQMVTSVLSKSDEEIFSQPDLTTEEFFLAKGFSPEIIFNFLNPLYRGIFLEEKLTTSSNMFEFVFKMFNKGKAAVPELGMQEIPNQLYSRLKQTELRLNTKVINIEGKKITIENEDAIDADEIICACKPDYLGDELKNKFINYHDGKYNQVTNIYYAIQRSFIAQPIIGLVPGENFLINNLHFPTDISAAYSTTGKALLSVSIVNDVSTINDLEETIADELQQLSGVDSRYFEHIHTYKIKKALPKIVSPTYDFIPTQVQLDKHIYLAGDHLVNASLNGAMISGRRAAEAIILNDSVGKPEYLGPISTSGMEVQS</sequence>
<dbReference type="PANTHER" id="PTHR42841">
    <property type="entry name" value="AMINE OXIDASE"/>
    <property type="match status" value="1"/>
</dbReference>
<protein>
    <recommendedName>
        <fullName evidence="1">Amine oxidase domain-containing protein</fullName>
    </recommendedName>
</protein>
<dbReference type="Gene3D" id="3.50.50.60">
    <property type="entry name" value="FAD/NAD(P)-binding domain"/>
    <property type="match status" value="1"/>
</dbReference>
<dbReference type="STRING" id="1048983.EL17_07440"/>
<dbReference type="InterPro" id="IPR036188">
    <property type="entry name" value="FAD/NAD-bd_sf"/>
</dbReference>
<organism evidence="2 3">
    <name type="scientific">Anditalea andensis</name>
    <dbReference type="NCBI Taxonomy" id="1048983"/>
    <lineage>
        <taxon>Bacteria</taxon>
        <taxon>Pseudomonadati</taxon>
        <taxon>Bacteroidota</taxon>
        <taxon>Cytophagia</taxon>
        <taxon>Cytophagales</taxon>
        <taxon>Cytophagaceae</taxon>
        <taxon>Anditalea</taxon>
    </lineage>
</organism>
<dbReference type="OrthoDB" id="9767561at2"/>